<protein>
    <submittedName>
        <fullName evidence="1">Uncharacterized protein</fullName>
    </submittedName>
</protein>
<keyword evidence="2" id="KW-1185">Reference proteome</keyword>
<evidence type="ECO:0000313" key="2">
    <source>
        <dbReference type="Proteomes" id="UP000008909"/>
    </source>
</evidence>
<reference evidence="1" key="1">
    <citation type="journal article" date="2011" name="Genome Biol.">
        <title>The draft genome of the carcinogenic human liver fluke Clonorchis sinensis.</title>
        <authorList>
            <person name="Wang X."/>
            <person name="Chen W."/>
            <person name="Huang Y."/>
            <person name="Sun J."/>
            <person name="Men J."/>
            <person name="Liu H."/>
            <person name="Luo F."/>
            <person name="Guo L."/>
            <person name="Lv X."/>
            <person name="Deng C."/>
            <person name="Zhou C."/>
            <person name="Fan Y."/>
            <person name="Li X."/>
            <person name="Huang L."/>
            <person name="Hu Y."/>
            <person name="Liang C."/>
            <person name="Hu X."/>
            <person name="Xu J."/>
            <person name="Yu X."/>
        </authorList>
    </citation>
    <scope>NUCLEOTIDE SEQUENCE [LARGE SCALE GENOMIC DNA]</scope>
    <source>
        <strain evidence="1">Henan</strain>
    </source>
</reference>
<dbReference type="AlphaFoldDB" id="G7YML6"/>
<name>G7YML6_CLOSI</name>
<evidence type="ECO:0000313" key="1">
    <source>
        <dbReference type="EMBL" id="GAA54197.1"/>
    </source>
</evidence>
<proteinExistence type="predicted"/>
<organism evidence="1 2">
    <name type="scientific">Clonorchis sinensis</name>
    <name type="common">Chinese liver fluke</name>
    <dbReference type="NCBI Taxonomy" id="79923"/>
    <lineage>
        <taxon>Eukaryota</taxon>
        <taxon>Metazoa</taxon>
        <taxon>Spiralia</taxon>
        <taxon>Lophotrochozoa</taxon>
        <taxon>Platyhelminthes</taxon>
        <taxon>Trematoda</taxon>
        <taxon>Digenea</taxon>
        <taxon>Opisthorchiida</taxon>
        <taxon>Opisthorchiata</taxon>
        <taxon>Opisthorchiidae</taxon>
        <taxon>Clonorchis</taxon>
    </lineage>
</organism>
<reference key="2">
    <citation type="submission" date="2011-10" db="EMBL/GenBank/DDBJ databases">
        <title>The genome and transcriptome sequence of Clonorchis sinensis provide insights into the carcinogenic liver fluke.</title>
        <authorList>
            <person name="Wang X."/>
            <person name="Huang Y."/>
            <person name="Chen W."/>
            <person name="Liu H."/>
            <person name="Guo L."/>
            <person name="Chen Y."/>
            <person name="Luo F."/>
            <person name="Zhou W."/>
            <person name="Sun J."/>
            <person name="Mao Q."/>
            <person name="Liang P."/>
            <person name="Zhou C."/>
            <person name="Tian Y."/>
            <person name="Men J."/>
            <person name="Lv X."/>
            <person name="Huang L."/>
            <person name="Zhou J."/>
            <person name="Hu Y."/>
            <person name="Li R."/>
            <person name="Zhang F."/>
            <person name="Lei H."/>
            <person name="Li X."/>
            <person name="Hu X."/>
            <person name="Liang C."/>
            <person name="Xu J."/>
            <person name="Wu Z."/>
            <person name="Yu X."/>
        </authorList>
    </citation>
    <scope>NUCLEOTIDE SEQUENCE</scope>
    <source>
        <strain>Henan</strain>
    </source>
</reference>
<gene>
    <name evidence="1" type="ORF">CLF_112602</name>
</gene>
<dbReference type="EMBL" id="DF143780">
    <property type="protein sequence ID" value="GAA54197.1"/>
    <property type="molecule type" value="Genomic_DNA"/>
</dbReference>
<accession>G7YML6</accession>
<dbReference type="Proteomes" id="UP000008909">
    <property type="component" value="Unassembled WGS sequence"/>
</dbReference>
<sequence length="246" mass="29026">MSRVERFHFQSTKMDPRVKYRNVKAVDCGEVQKMTEYFKNKSKAIEEKLLALSEAREQRKAVNRAQEITNIWKEECIQLRAEEREINGQIQCQSYGWILNEHETANLIRMLEEEEREFQQNLVRPLWTLSSVQKLIEDMHKSVTQLKSELAHEEKKYCEESEGTCSHFHTSRLFLAHRNDMDRFSLNPKDMGIPEEAWSWRAPNDEFRAELLSEYIQIDAMFFNRLSVLREQAKALLAAGLAFGVH</sequence>